<accession>A0A3Q9KTG8</accession>
<dbReference type="OrthoDB" id="7189707at2"/>
<dbReference type="EMBL" id="CP029078">
    <property type="protein sequence ID" value="QCN89427.1"/>
    <property type="molecule type" value="Genomic_DNA"/>
</dbReference>
<feature type="region of interest" description="Disordered" evidence="1">
    <location>
        <begin position="36"/>
        <end position="55"/>
    </location>
</feature>
<protein>
    <submittedName>
        <fullName evidence="2">Uncharacterized protein</fullName>
    </submittedName>
</protein>
<keyword evidence="5" id="KW-1185">Reference proteome</keyword>
<proteinExistence type="predicted"/>
<reference evidence="3 5" key="1">
    <citation type="submission" date="2018-04" db="EMBL/GenBank/DDBJ databases">
        <title>Complete genome sequences of Streptomyces griseoviridis K61 and characterization of antagonistic properties of biological control agents.</title>
        <authorList>
            <person name="Mariita R.M."/>
            <person name="Sello J.K."/>
        </authorList>
    </citation>
    <scope>NUCLEOTIDE SEQUENCE [LARGE SCALE GENOMIC DNA]</scope>
    <source>
        <strain evidence="3 5">K61</strain>
    </source>
</reference>
<evidence type="ECO:0000313" key="5">
    <source>
        <dbReference type="Proteomes" id="UP000501753"/>
    </source>
</evidence>
<dbReference type="RefSeq" id="WP_127176630.1">
    <property type="nucleotide sequence ID" value="NZ_CP029078.1"/>
</dbReference>
<dbReference type="Proteomes" id="UP000501753">
    <property type="component" value="Chromosome"/>
</dbReference>
<dbReference type="EMBL" id="CP034687">
    <property type="protein sequence ID" value="AZS83719.1"/>
    <property type="molecule type" value="Genomic_DNA"/>
</dbReference>
<sequence length="160" mass="17953">MSASPVRRFHDPGLTAHHFAGSQLVRCPRCARVAHRTRQPAPHDGHGHGDLDGHGGRPPGFRLVCRSCGLNRAPSEPVPVTVLWLSARTRHGTIWAYNLEHLDLLRRFVAAGLRERDPWYTHGPKMTSVGRLPAWMKAARNRAEVLRVIDRMRASVVNSR</sequence>
<reference evidence="2 4" key="2">
    <citation type="submission" date="2018-12" db="EMBL/GenBank/DDBJ databases">
        <title>Streptomyces griseoviridis F1-27 complete genome.</title>
        <authorList>
            <person name="Mariita R.M."/>
            <person name="Sello J.K."/>
        </authorList>
    </citation>
    <scope>NUCLEOTIDE SEQUENCE [LARGE SCALE GENOMIC DNA]</scope>
    <source>
        <strain evidence="2 4">F1-27</strain>
    </source>
</reference>
<dbReference type="Proteomes" id="UP000271291">
    <property type="component" value="Chromosome"/>
</dbReference>
<organism evidence="2 4">
    <name type="scientific">Streptomyces griseoviridis</name>
    <dbReference type="NCBI Taxonomy" id="45398"/>
    <lineage>
        <taxon>Bacteria</taxon>
        <taxon>Bacillati</taxon>
        <taxon>Actinomycetota</taxon>
        <taxon>Actinomycetes</taxon>
        <taxon>Kitasatosporales</taxon>
        <taxon>Streptomycetaceae</taxon>
        <taxon>Streptomyces</taxon>
    </lineage>
</organism>
<evidence type="ECO:0000256" key="1">
    <source>
        <dbReference type="SAM" id="MobiDB-lite"/>
    </source>
</evidence>
<feature type="compositionally biased region" description="Basic and acidic residues" evidence="1">
    <location>
        <begin position="41"/>
        <end position="55"/>
    </location>
</feature>
<dbReference type="AlphaFoldDB" id="A0A3Q9KTG8"/>
<evidence type="ECO:0000313" key="4">
    <source>
        <dbReference type="Proteomes" id="UP000271291"/>
    </source>
</evidence>
<evidence type="ECO:0000313" key="3">
    <source>
        <dbReference type="EMBL" id="QCN89427.1"/>
    </source>
</evidence>
<name>A0A3Q9KTG8_STRGD</name>
<evidence type="ECO:0000313" key="2">
    <source>
        <dbReference type="EMBL" id="AZS83719.1"/>
    </source>
</evidence>
<dbReference type="KEGG" id="sgd:ELQ87_04980"/>
<gene>
    <name evidence="3" type="ORF">DDJ31_34375</name>
    <name evidence="2" type="ORF">ELQ87_04980</name>
</gene>